<dbReference type="PANTHER" id="PTHR34388:SF1">
    <property type="entry name" value="DNA POLYMERASE III SUBUNIT DELTA"/>
    <property type="match status" value="1"/>
</dbReference>
<keyword evidence="1" id="KW-0808">Transferase</keyword>
<evidence type="ECO:0000256" key="4">
    <source>
        <dbReference type="ARBA" id="ARBA00022932"/>
    </source>
</evidence>
<evidence type="ECO:0000256" key="2">
    <source>
        <dbReference type="ARBA" id="ARBA00022695"/>
    </source>
</evidence>
<dbReference type="RefSeq" id="WP_023052819.1">
    <property type="nucleotide sequence ID" value="NZ_AWXA01000007.1"/>
</dbReference>
<comment type="caution">
    <text evidence="5">The sequence shown here is derived from an EMBL/GenBank/DDBJ whole genome shotgun (WGS) entry which is preliminary data.</text>
</comment>
<dbReference type="Proteomes" id="UP000017090">
    <property type="component" value="Unassembled WGS sequence"/>
</dbReference>
<dbReference type="STRING" id="1111454.HMPREF1250_2077"/>
<dbReference type="EMBL" id="AWXA01000007">
    <property type="protein sequence ID" value="ERT61923.1"/>
    <property type="molecule type" value="Genomic_DNA"/>
</dbReference>
<dbReference type="GO" id="GO:0003677">
    <property type="term" value="F:DNA binding"/>
    <property type="evidence" value="ECO:0007669"/>
    <property type="project" value="InterPro"/>
</dbReference>
<sequence>MNYIRLINGTESYLMERERRRFLDACNRDFGAAADVRLFSRTASVGDVIAALAEDSLFGGAAVVIWTDCPFLPLQRGGRTRTKATAEEREFADFLGKLPSRKALLFYTAGKVNEKAPFFRLISALTASSYYESVTDKTVMPYVDAYLKKRGKVLTGNSRAYLQEIFQTWEEIPLLYVFTELDKLCISLAAEREIDVACLTGLFAGSLEKNMFTFTDCFLRRDGVKTTPFLPPLFTKSDVFLKTVGYMASRLRLLLAYKELTAAGLSARQCEAAMTQINHGRNGKYLIFHLKKVAKYWKMEELKELLQRLFTLQLHMRRGTASADDVAALVCLYCSNKGRVS</sequence>
<organism evidence="5 6">
    <name type="scientific">Megasphaera vaginalis</name>
    <name type="common">ex Srinivasan et al. 2021</name>
    <dbReference type="NCBI Taxonomy" id="1111454"/>
    <lineage>
        <taxon>Bacteria</taxon>
        <taxon>Bacillati</taxon>
        <taxon>Bacillota</taxon>
        <taxon>Negativicutes</taxon>
        <taxon>Veillonellales</taxon>
        <taxon>Veillonellaceae</taxon>
        <taxon>Megasphaera</taxon>
    </lineage>
</organism>
<evidence type="ECO:0000256" key="1">
    <source>
        <dbReference type="ARBA" id="ARBA00022679"/>
    </source>
</evidence>
<gene>
    <name evidence="5" type="ORF">HMPREF1250_2077</name>
</gene>
<evidence type="ECO:0000313" key="5">
    <source>
        <dbReference type="EMBL" id="ERT61923.1"/>
    </source>
</evidence>
<dbReference type="AlphaFoldDB" id="U7UTX5"/>
<protein>
    <recommendedName>
        <fullName evidence="7">DNA polymerase III subunit delta</fullName>
    </recommendedName>
</protein>
<evidence type="ECO:0000256" key="3">
    <source>
        <dbReference type="ARBA" id="ARBA00022705"/>
    </source>
</evidence>
<keyword evidence="3" id="KW-0235">DNA replication</keyword>
<dbReference type="PANTHER" id="PTHR34388">
    <property type="entry name" value="DNA POLYMERASE III SUBUNIT DELTA"/>
    <property type="match status" value="1"/>
</dbReference>
<dbReference type="GO" id="GO:0009360">
    <property type="term" value="C:DNA polymerase III complex"/>
    <property type="evidence" value="ECO:0007669"/>
    <property type="project" value="TreeGrafter"/>
</dbReference>
<proteinExistence type="predicted"/>
<reference evidence="5 6" key="1">
    <citation type="submission" date="2013-09" db="EMBL/GenBank/DDBJ databases">
        <authorList>
            <person name="Durkin A.S."/>
            <person name="Haft D.R."/>
            <person name="McCorrison J."/>
            <person name="Torralba M."/>
            <person name="Gillis M."/>
            <person name="Haft D.H."/>
            <person name="Methe B."/>
            <person name="Sutton G."/>
            <person name="Nelson K.E."/>
        </authorList>
    </citation>
    <scope>NUCLEOTIDE SEQUENCE [LARGE SCALE GENOMIC DNA]</scope>
    <source>
        <strain evidence="5 6">BV3C16-1</strain>
    </source>
</reference>
<accession>U7UTX5</accession>
<dbReference type="PATRIC" id="fig|1111454.3.peg.410"/>
<dbReference type="GO" id="GO:0003887">
    <property type="term" value="F:DNA-directed DNA polymerase activity"/>
    <property type="evidence" value="ECO:0007669"/>
    <property type="project" value="UniProtKB-KW"/>
</dbReference>
<dbReference type="eggNOG" id="COG1466">
    <property type="taxonomic scope" value="Bacteria"/>
</dbReference>
<dbReference type="InterPro" id="IPR005790">
    <property type="entry name" value="DNA_polIII_delta"/>
</dbReference>
<dbReference type="Gene3D" id="3.40.50.300">
    <property type="entry name" value="P-loop containing nucleotide triphosphate hydrolases"/>
    <property type="match status" value="1"/>
</dbReference>
<keyword evidence="6" id="KW-1185">Reference proteome</keyword>
<evidence type="ECO:0008006" key="7">
    <source>
        <dbReference type="Google" id="ProtNLM"/>
    </source>
</evidence>
<dbReference type="Gene3D" id="1.20.272.10">
    <property type="match status" value="1"/>
</dbReference>
<dbReference type="NCBIfam" id="TIGR01128">
    <property type="entry name" value="holA"/>
    <property type="match status" value="1"/>
</dbReference>
<dbReference type="InterPro" id="IPR027417">
    <property type="entry name" value="P-loop_NTPase"/>
</dbReference>
<keyword evidence="4" id="KW-0239">DNA-directed DNA polymerase</keyword>
<keyword evidence="2" id="KW-0548">Nucleotidyltransferase</keyword>
<evidence type="ECO:0000313" key="6">
    <source>
        <dbReference type="Proteomes" id="UP000017090"/>
    </source>
</evidence>
<dbReference type="GO" id="GO:0006261">
    <property type="term" value="P:DNA-templated DNA replication"/>
    <property type="evidence" value="ECO:0007669"/>
    <property type="project" value="TreeGrafter"/>
</dbReference>
<name>U7UTX5_9FIRM</name>